<evidence type="ECO:0000259" key="8">
    <source>
        <dbReference type="Pfam" id="PF01929"/>
    </source>
</evidence>
<evidence type="ECO:0000256" key="1">
    <source>
        <dbReference type="ARBA" id="ARBA00006592"/>
    </source>
</evidence>
<feature type="domain" description="Large ribosomal subunit protein eL14" evidence="8">
    <location>
        <begin position="46"/>
        <end position="120"/>
    </location>
</feature>
<keyword evidence="11" id="KW-1185">Reference proteome</keyword>
<organism evidence="10 11">
    <name type="scientific">Daphnia magna</name>
    <dbReference type="NCBI Taxonomy" id="35525"/>
    <lineage>
        <taxon>Eukaryota</taxon>
        <taxon>Metazoa</taxon>
        <taxon>Ecdysozoa</taxon>
        <taxon>Arthropoda</taxon>
        <taxon>Crustacea</taxon>
        <taxon>Branchiopoda</taxon>
        <taxon>Diplostraca</taxon>
        <taxon>Cladocera</taxon>
        <taxon>Anomopoda</taxon>
        <taxon>Daphniidae</taxon>
        <taxon>Daphnia</taxon>
    </lineage>
</organism>
<dbReference type="Pfam" id="PF01929">
    <property type="entry name" value="Ribosomal_L14e"/>
    <property type="match status" value="1"/>
</dbReference>
<dbReference type="EMBL" id="GDIQ01082871">
    <property type="protein sequence ID" value="JAN11866.1"/>
    <property type="molecule type" value="Transcribed_RNA"/>
</dbReference>
<keyword evidence="2 10" id="KW-0689">Ribosomal protein</keyword>
<dbReference type="Proteomes" id="UP000076858">
    <property type="component" value="Unassembled WGS sequence"/>
</dbReference>
<dbReference type="InterPro" id="IPR002784">
    <property type="entry name" value="Ribosomal_eL14_dom"/>
</dbReference>
<dbReference type="Gene3D" id="2.30.30.30">
    <property type="match status" value="1"/>
</dbReference>
<dbReference type="GO" id="GO:0022625">
    <property type="term" value="C:cytosolic large ribosomal subunit"/>
    <property type="evidence" value="ECO:0007669"/>
    <property type="project" value="TreeGrafter"/>
</dbReference>
<feature type="compositionally biased region" description="Basic and acidic residues" evidence="6">
    <location>
        <begin position="159"/>
        <end position="170"/>
    </location>
</feature>
<evidence type="ECO:0000256" key="2">
    <source>
        <dbReference type="ARBA" id="ARBA00022980"/>
    </source>
</evidence>
<evidence type="ECO:0000256" key="6">
    <source>
        <dbReference type="SAM" id="MobiDB-lite"/>
    </source>
</evidence>
<dbReference type="Pfam" id="PF00467">
    <property type="entry name" value="KOW"/>
    <property type="match status" value="1"/>
</dbReference>
<dbReference type="GO" id="GO:0003735">
    <property type="term" value="F:structural constituent of ribosome"/>
    <property type="evidence" value="ECO:0007669"/>
    <property type="project" value="InterPro"/>
</dbReference>
<name>A0A0P5P3W2_9CRUS</name>
<feature type="domain" description="KOW" evidence="7">
    <location>
        <begin position="10"/>
        <end position="38"/>
    </location>
</feature>
<dbReference type="CDD" id="cd23702">
    <property type="entry name" value="eL14"/>
    <property type="match status" value="1"/>
</dbReference>
<dbReference type="OrthoDB" id="1875589at2759"/>
<protein>
    <recommendedName>
        <fullName evidence="4">Large ribosomal subunit protein eL14</fullName>
    </recommendedName>
    <alternativeName>
        <fullName evidence="5">60S ribosomal protein L14</fullName>
    </alternativeName>
</protein>
<dbReference type="GO" id="GO:0006412">
    <property type="term" value="P:translation"/>
    <property type="evidence" value="ECO:0007669"/>
    <property type="project" value="InterPro"/>
</dbReference>
<dbReference type="GO" id="GO:0042273">
    <property type="term" value="P:ribosomal large subunit biogenesis"/>
    <property type="evidence" value="ECO:0007669"/>
    <property type="project" value="TreeGrafter"/>
</dbReference>
<dbReference type="EMBL" id="LRGB01002836">
    <property type="protein sequence ID" value="KZS06185.1"/>
    <property type="molecule type" value="Genomic_DNA"/>
</dbReference>
<evidence type="ECO:0000313" key="9">
    <source>
        <dbReference type="EMBL" id="JAN11866.1"/>
    </source>
</evidence>
<comment type="similarity">
    <text evidence="1">Belongs to the eukaryotic ribosomal protein eL14 family.</text>
</comment>
<dbReference type="PANTHER" id="PTHR11127:SF2">
    <property type="entry name" value="LARGE RIBOSOMAL SUBUNIT PROTEIN EL14"/>
    <property type="match status" value="1"/>
</dbReference>
<dbReference type="InterPro" id="IPR008991">
    <property type="entry name" value="Translation_prot_SH3-like_sf"/>
</dbReference>
<proteinExistence type="inferred from homology"/>
<reference evidence="9" key="1">
    <citation type="submission" date="2015-10" db="EMBL/GenBank/DDBJ databases">
        <title>EvidentialGene: Evidence-directed Construction of Complete mRNA Transcriptomes without Genomes.</title>
        <authorList>
            <person name="Gilbert D.G."/>
        </authorList>
    </citation>
    <scope>NUCLEOTIDE SEQUENCE</scope>
</reference>
<evidence type="ECO:0000256" key="3">
    <source>
        <dbReference type="ARBA" id="ARBA00023274"/>
    </source>
</evidence>
<evidence type="ECO:0000259" key="7">
    <source>
        <dbReference type="Pfam" id="PF00467"/>
    </source>
</evidence>
<gene>
    <name evidence="10" type="ORF">APZ42_030435</name>
</gene>
<dbReference type="InterPro" id="IPR005824">
    <property type="entry name" value="KOW"/>
</dbReference>
<evidence type="ECO:0000256" key="4">
    <source>
        <dbReference type="ARBA" id="ARBA00035215"/>
    </source>
</evidence>
<accession>A0A0P5P3W2</accession>
<keyword evidence="3" id="KW-0687">Ribonucleoprotein</keyword>
<evidence type="ECO:0000256" key="5">
    <source>
        <dbReference type="ARBA" id="ARBA00035318"/>
    </source>
</evidence>
<dbReference type="PANTHER" id="PTHR11127">
    <property type="entry name" value="60S RIBOSOMAL PROTEIN L14"/>
    <property type="match status" value="1"/>
</dbReference>
<reference evidence="10 11" key="2">
    <citation type="submission" date="2016-03" db="EMBL/GenBank/DDBJ databases">
        <title>EvidentialGene: Evidence-directed Construction of Genes on Genomes.</title>
        <authorList>
            <person name="Gilbert D.G."/>
            <person name="Choi J.-H."/>
            <person name="Mockaitis K."/>
            <person name="Colbourne J."/>
            <person name="Pfrender M."/>
        </authorList>
    </citation>
    <scope>NUCLEOTIDE SEQUENCE [LARGE SCALE GENOMIC DNA]</scope>
    <source>
        <strain evidence="10 11">Xinb3</strain>
        <tissue evidence="10">Complete organism</tissue>
    </source>
</reference>
<dbReference type="InterPro" id="IPR039660">
    <property type="entry name" value="Ribosomal_eL14"/>
</dbReference>
<evidence type="ECO:0000313" key="11">
    <source>
        <dbReference type="Proteomes" id="UP000076858"/>
    </source>
</evidence>
<feature type="region of interest" description="Disordered" evidence="6">
    <location>
        <begin position="149"/>
        <end position="170"/>
    </location>
</feature>
<dbReference type="InterPro" id="IPR014722">
    <property type="entry name" value="Rib_uL2_dom2"/>
</dbReference>
<dbReference type="Gene3D" id="6.10.250.2270">
    <property type="match status" value="1"/>
</dbReference>
<dbReference type="GO" id="GO:0003723">
    <property type="term" value="F:RNA binding"/>
    <property type="evidence" value="ECO:0007669"/>
    <property type="project" value="InterPro"/>
</dbReference>
<evidence type="ECO:0000313" key="10">
    <source>
        <dbReference type="EMBL" id="KZS06185.1"/>
    </source>
</evidence>
<sequence>MPFTKFVETGRVVYIAKGPDAGKVAAIIDIIDQNRALLDGPCTNVPRQARRFTELHLTSLVTKVTRGCSERALKVAWEADKITEKWLATSWARRIEKRTKRFSLNDLERFKLAKAKQARNKMVRTAFFAIRNKDTRTAKKARGRIEKLRAKSKAYGKAQKAEKKAKATKA</sequence>
<dbReference type="AlphaFoldDB" id="A0A0P5P3W2"/>
<dbReference type="STRING" id="35525.A0A0P5P3W2"/>
<dbReference type="SUPFAM" id="SSF50104">
    <property type="entry name" value="Translation proteins SH3-like domain"/>
    <property type="match status" value="1"/>
</dbReference>